<evidence type="ECO:0000313" key="2">
    <source>
        <dbReference type="EMBL" id="MFD2186784.1"/>
    </source>
</evidence>
<keyword evidence="1" id="KW-0812">Transmembrane</keyword>
<comment type="caution">
    <text evidence="2">The sequence shown here is derived from an EMBL/GenBank/DDBJ whole genome shotgun (WGS) entry which is preliminary data.</text>
</comment>
<evidence type="ECO:0008006" key="4">
    <source>
        <dbReference type="Google" id="ProtNLM"/>
    </source>
</evidence>
<gene>
    <name evidence="2" type="ORF">ACFSJT_08270</name>
</gene>
<evidence type="ECO:0000256" key="1">
    <source>
        <dbReference type="SAM" id="Phobius"/>
    </source>
</evidence>
<keyword evidence="1" id="KW-0472">Membrane</keyword>
<evidence type="ECO:0000313" key="3">
    <source>
        <dbReference type="Proteomes" id="UP001597344"/>
    </source>
</evidence>
<dbReference type="Proteomes" id="UP001597344">
    <property type="component" value="Unassembled WGS sequence"/>
</dbReference>
<dbReference type="EMBL" id="JBHUHY010000004">
    <property type="protein sequence ID" value="MFD2186784.1"/>
    <property type="molecule type" value="Genomic_DNA"/>
</dbReference>
<organism evidence="2 3">
    <name type="scientific">Aquimarina celericrescens</name>
    <dbReference type="NCBI Taxonomy" id="1964542"/>
    <lineage>
        <taxon>Bacteria</taxon>
        <taxon>Pseudomonadati</taxon>
        <taxon>Bacteroidota</taxon>
        <taxon>Flavobacteriia</taxon>
        <taxon>Flavobacteriales</taxon>
        <taxon>Flavobacteriaceae</taxon>
        <taxon>Aquimarina</taxon>
    </lineage>
</organism>
<protein>
    <recommendedName>
        <fullName evidence="4">Tetratricopeptide repeat protein</fullName>
    </recommendedName>
</protein>
<dbReference type="RefSeq" id="WP_378319781.1">
    <property type="nucleotide sequence ID" value="NZ_JBHUHY010000004.1"/>
</dbReference>
<sequence>MERTPEIFEKIEAYLNNMLSQDEVLAFEKEMANNIELQNEVEKHRSLHQTLSDQDTLAFKEKLVTISKKIKKEEKHSVSRSFFSSNWRIAASIAIILGIGSFFWYTFNSQNRTQELYAAYYQPFPAEDITRGETNIDLQEVLKSYTNQEYKKVIEALERQPNINDQYKLYLGNSYINIDLEQKAIHQFNNISRDSRYYENSRWYLSLTYLKLAKIKKITPLLDEIIQYDGIYKNDAIRLKNALQE</sequence>
<keyword evidence="3" id="KW-1185">Reference proteome</keyword>
<keyword evidence="1" id="KW-1133">Transmembrane helix</keyword>
<accession>A0ABW5AY12</accession>
<proteinExistence type="predicted"/>
<reference evidence="3" key="1">
    <citation type="journal article" date="2019" name="Int. J. Syst. Evol. Microbiol.">
        <title>The Global Catalogue of Microorganisms (GCM) 10K type strain sequencing project: providing services to taxonomists for standard genome sequencing and annotation.</title>
        <authorList>
            <consortium name="The Broad Institute Genomics Platform"/>
            <consortium name="The Broad Institute Genome Sequencing Center for Infectious Disease"/>
            <person name="Wu L."/>
            <person name="Ma J."/>
        </authorList>
    </citation>
    <scope>NUCLEOTIDE SEQUENCE [LARGE SCALE GENOMIC DNA]</scope>
    <source>
        <strain evidence="3">DT92</strain>
    </source>
</reference>
<feature type="transmembrane region" description="Helical" evidence="1">
    <location>
        <begin position="89"/>
        <end position="107"/>
    </location>
</feature>
<name>A0ABW5AY12_9FLAO</name>